<comment type="function">
    <text evidence="5">Key component of the ribosome quality control system (RQC), a ribosome-associated complex that mediates the extraction of incompletely synthesized nascent chains from stalled ribosomes and their subsequent degradation. RqcH recruits Ala-charged tRNA, and with RqcP directs the elongation of stalled nascent chains on 50S ribosomal subunits, leading to non-templated C-terminal alanine extensions (Ala tail). The Ala tail promotes nascent chain degradation. May add between 1 and at least 8 Ala residues. Binds to stalled 50S ribosomal subunits.</text>
</comment>
<evidence type="ECO:0000259" key="6">
    <source>
        <dbReference type="Pfam" id="PF05670"/>
    </source>
</evidence>
<keyword evidence="1 5" id="KW-0820">tRNA-binding</keyword>
<evidence type="ECO:0000313" key="8">
    <source>
        <dbReference type="Proteomes" id="UP001596483"/>
    </source>
</evidence>
<reference evidence="8" key="1">
    <citation type="journal article" date="2019" name="Int. J. Syst. Evol. Microbiol.">
        <title>The Global Catalogue of Microorganisms (GCM) 10K type strain sequencing project: providing services to taxonomists for standard genome sequencing and annotation.</title>
        <authorList>
            <consortium name="The Broad Institute Genomics Platform"/>
            <consortium name="The Broad Institute Genome Sequencing Center for Infectious Disease"/>
            <person name="Wu L."/>
            <person name="Ma J."/>
        </authorList>
    </citation>
    <scope>NUCLEOTIDE SEQUENCE [LARGE SCALE GENOMIC DNA]</scope>
    <source>
        <strain evidence="8">JCM 4738</strain>
    </source>
</reference>
<comment type="caution">
    <text evidence="7">The sequence shown here is derived from an EMBL/GenBank/DDBJ whole genome shotgun (WGS) entry which is preliminary data.</text>
</comment>
<dbReference type="HAMAP" id="MF_00844_B">
    <property type="entry name" value="RqcH_B"/>
    <property type="match status" value="1"/>
</dbReference>
<dbReference type="Gene3D" id="2.30.310.10">
    <property type="entry name" value="ibrinogen binding protein from staphylococcus aureus domain"/>
    <property type="match status" value="1"/>
</dbReference>
<dbReference type="RefSeq" id="WP_157296489.1">
    <property type="nucleotide sequence ID" value="NZ_JBHTCT010000003.1"/>
</dbReference>
<keyword evidence="3 5" id="KW-0694">RNA-binding</keyword>
<dbReference type="Gene3D" id="1.10.8.50">
    <property type="match status" value="1"/>
</dbReference>
<gene>
    <name evidence="5" type="primary">rqcH</name>
    <name evidence="7" type="ORF">ACFQQH_00960</name>
</gene>
<proteinExistence type="inferred from homology"/>
<keyword evidence="2 5" id="KW-0699">rRNA-binding</keyword>
<sequence length="565" mass="63886">MAFDGLFMMAMTQELRQLTGGRISKIQQPNTQELLFTVRAGRTNHRLLISIHPSYSRIQLTDEPVDTPSQPPTFCMFLRKHLEGGIITGIRQAGADRIVTLTVRSRDEIGDDTIRELHVEVMGRHSNLILTDPERNLILDSLKHLPPSVNSYRTVLPGQPYIPAPPQDKLDPVEATDNEIMEILRDADTAGAIFRRIGGFSPLHAEELLFRTGGMEKENRLAAYRSYIEDFRSGGAQPTLCEAGGKVYFSANPLHHIGGETRDFPSLSELLDKVFHTKAERDRVKQQAGDLERWLTNEVQKLKNKMIKLRDEQEQAGKLDRHQLFGELVTANLYQINKGDSSIEAVNYYDENGGTVTIPLDPRLTPSENAQRYYSKYNKAKHALVKIAEQLEKAEEDIGYFESLLQQVTQGSAADIEEIRDELAEQGFMKARRLKKKKKKDTRPVPDEFVSSTGVPISVGKNNKQNDYLTFKLAKRHETWLHTKDIPGSHVVIHSDAPDDETIREAASLAAYFSKARESASVPVDYTEVRHVKKPNGSKPGFVIYFEQKTLFADPDEDLVKKLRK</sequence>
<dbReference type="Pfam" id="PF05670">
    <property type="entry name" value="NFACT-R_1"/>
    <property type="match status" value="1"/>
</dbReference>
<evidence type="ECO:0000256" key="5">
    <source>
        <dbReference type="HAMAP-Rule" id="MF_00844"/>
    </source>
</evidence>
<evidence type="ECO:0000256" key="2">
    <source>
        <dbReference type="ARBA" id="ARBA00022730"/>
    </source>
</evidence>
<accession>A0ABW2N8X3</accession>
<evidence type="ECO:0000256" key="3">
    <source>
        <dbReference type="ARBA" id="ARBA00022884"/>
    </source>
</evidence>
<organism evidence="7 8">
    <name type="scientific">Bhargavaea changchunensis</name>
    <dbReference type="NCBI Taxonomy" id="2134037"/>
    <lineage>
        <taxon>Bacteria</taxon>
        <taxon>Bacillati</taxon>
        <taxon>Bacillota</taxon>
        <taxon>Bacilli</taxon>
        <taxon>Bacillales</taxon>
        <taxon>Caryophanaceae</taxon>
        <taxon>Bhargavaea</taxon>
    </lineage>
</organism>
<evidence type="ECO:0000313" key="7">
    <source>
        <dbReference type="EMBL" id="MFC7363727.1"/>
    </source>
</evidence>
<keyword evidence="5" id="KW-0175">Coiled coil</keyword>
<dbReference type="Pfam" id="PF05833">
    <property type="entry name" value="NFACT_N"/>
    <property type="match status" value="1"/>
</dbReference>
<dbReference type="InterPro" id="IPR008532">
    <property type="entry name" value="NFACT_RNA-bd"/>
</dbReference>
<keyword evidence="4 5" id="KW-0648">Protein biosynthesis</keyword>
<dbReference type="InterPro" id="IPR051608">
    <property type="entry name" value="RQC_Subunit_NEMF"/>
</dbReference>
<dbReference type="PANTHER" id="PTHR15239">
    <property type="entry name" value="NUCLEAR EXPORT MEDIATOR FACTOR NEMF"/>
    <property type="match status" value="1"/>
</dbReference>
<dbReference type="EMBL" id="JBHTCT010000003">
    <property type="protein sequence ID" value="MFC7363727.1"/>
    <property type="molecule type" value="Genomic_DNA"/>
</dbReference>
<name>A0ABW2N8X3_9BACL</name>
<comment type="subunit">
    <text evidence="5">Associates with stalled 50S ribosomal subunits. Binds to RqcP.</text>
</comment>
<feature type="domain" description="NFACT RNA-binding" evidence="6">
    <location>
        <begin position="449"/>
        <end position="537"/>
    </location>
</feature>
<protein>
    <recommendedName>
        <fullName evidence="5">Rqc2 homolog RqcH</fullName>
        <shortName evidence="5">RqcH</shortName>
    </recommendedName>
</protein>
<dbReference type="PANTHER" id="PTHR15239:SF6">
    <property type="entry name" value="RIBOSOME QUALITY CONTROL COMPLEX SUBUNIT NEMF"/>
    <property type="match status" value="1"/>
</dbReference>
<keyword evidence="8" id="KW-1185">Reference proteome</keyword>
<dbReference type="InterPro" id="IPR043682">
    <property type="entry name" value="RqcH_bacterial"/>
</dbReference>
<comment type="similarity">
    <text evidence="5">Belongs to the NEMF family.</text>
</comment>
<dbReference type="Proteomes" id="UP001596483">
    <property type="component" value="Unassembled WGS sequence"/>
</dbReference>
<evidence type="ECO:0000256" key="4">
    <source>
        <dbReference type="ARBA" id="ARBA00022917"/>
    </source>
</evidence>
<evidence type="ECO:0000256" key="1">
    <source>
        <dbReference type="ARBA" id="ARBA00022555"/>
    </source>
</evidence>
<feature type="coiled-coil region" evidence="5">
    <location>
        <begin position="292"/>
        <end position="319"/>
    </location>
</feature>
<dbReference type="Gene3D" id="3.40.970.40">
    <property type="entry name" value="fibrinogen binding protein from staphylococcus aureus domain like"/>
    <property type="match status" value="1"/>
</dbReference>